<protein>
    <submittedName>
        <fullName evidence="9">Putative ABC transport system permease protein</fullName>
    </submittedName>
</protein>
<dbReference type="EMBL" id="FNGW01000001">
    <property type="protein sequence ID" value="SDL37099.1"/>
    <property type="molecule type" value="Genomic_DNA"/>
</dbReference>
<dbReference type="GO" id="GO:0022857">
    <property type="term" value="F:transmembrane transporter activity"/>
    <property type="evidence" value="ECO:0007669"/>
    <property type="project" value="TreeGrafter"/>
</dbReference>
<feature type="transmembrane region" description="Helical" evidence="7">
    <location>
        <begin position="361"/>
        <end position="382"/>
    </location>
</feature>
<feature type="transmembrane region" description="Helical" evidence="7">
    <location>
        <begin position="326"/>
        <end position="349"/>
    </location>
</feature>
<dbReference type="GO" id="GO:0005886">
    <property type="term" value="C:plasma membrane"/>
    <property type="evidence" value="ECO:0007669"/>
    <property type="project" value="UniProtKB-SubCell"/>
</dbReference>
<dbReference type="RefSeq" id="WP_092722801.1">
    <property type="nucleotide sequence ID" value="NZ_FNGW01000001.1"/>
</dbReference>
<keyword evidence="10" id="KW-1185">Reference proteome</keyword>
<dbReference type="Pfam" id="PF02687">
    <property type="entry name" value="FtsX"/>
    <property type="match status" value="2"/>
</dbReference>
<accession>A0A1G9JHP0</accession>
<comment type="similarity">
    <text evidence="6">Belongs to the ABC-4 integral membrane protein family.</text>
</comment>
<gene>
    <name evidence="9" type="ORF">SAMN04515677_101658</name>
</gene>
<evidence type="ECO:0000256" key="1">
    <source>
        <dbReference type="ARBA" id="ARBA00004651"/>
    </source>
</evidence>
<proteinExistence type="inferred from homology"/>
<dbReference type="PANTHER" id="PTHR30572:SF4">
    <property type="entry name" value="ABC TRANSPORTER PERMEASE YTRF"/>
    <property type="match status" value="1"/>
</dbReference>
<feature type="transmembrane region" description="Helical" evidence="7">
    <location>
        <begin position="802"/>
        <end position="824"/>
    </location>
</feature>
<keyword evidence="5 7" id="KW-0472">Membrane</keyword>
<feature type="domain" description="ABC3 transporter permease C-terminal" evidence="8">
    <location>
        <begin position="715"/>
        <end position="825"/>
    </location>
</feature>
<evidence type="ECO:0000256" key="4">
    <source>
        <dbReference type="ARBA" id="ARBA00022989"/>
    </source>
</evidence>
<name>A0A1G9JHP0_9FIRM</name>
<feature type="transmembrane region" description="Helical" evidence="7">
    <location>
        <begin position="763"/>
        <end position="782"/>
    </location>
</feature>
<feature type="domain" description="ABC3 transporter permease C-terminal" evidence="8">
    <location>
        <begin position="273"/>
        <end position="393"/>
    </location>
</feature>
<feature type="transmembrane region" description="Helical" evidence="7">
    <location>
        <begin position="710"/>
        <end position="730"/>
    </location>
</feature>
<feature type="transmembrane region" description="Helical" evidence="7">
    <location>
        <begin position="27"/>
        <end position="50"/>
    </location>
</feature>
<dbReference type="InterPro" id="IPR050250">
    <property type="entry name" value="Macrolide_Exporter_MacB"/>
</dbReference>
<evidence type="ECO:0000256" key="3">
    <source>
        <dbReference type="ARBA" id="ARBA00022692"/>
    </source>
</evidence>
<evidence type="ECO:0000256" key="5">
    <source>
        <dbReference type="ARBA" id="ARBA00023136"/>
    </source>
</evidence>
<feature type="transmembrane region" description="Helical" evidence="7">
    <location>
        <begin position="435"/>
        <end position="458"/>
    </location>
</feature>
<evidence type="ECO:0000256" key="7">
    <source>
        <dbReference type="SAM" id="Phobius"/>
    </source>
</evidence>
<reference evidence="9 10" key="1">
    <citation type="submission" date="2016-10" db="EMBL/GenBank/DDBJ databases">
        <authorList>
            <person name="de Groot N.N."/>
        </authorList>
    </citation>
    <scope>NUCLEOTIDE SEQUENCE [LARGE SCALE GENOMIC DNA]</scope>
    <source>
        <strain evidence="9 10">DSM 797</strain>
    </source>
</reference>
<dbReference type="PANTHER" id="PTHR30572">
    <property type="entry name" value="MEMBRANE COMPONENT OF TRANSPORTER-RELATED"/>
    <property type="match status" value="1"/>
</dbReference>
<dbReference type="STRING" id="1121325.SAMN04515677_101658"/>
<evidence type="ECO:0000313" key="10">
    <source>
        <dbReference type="Proteomes" id="UP000199068"/>
    </source>
</evidence>
<dbReference type="Proteomes" id="UP000199068">
    <property type="component" value="Unassembled WGS sequence"/>
</dbReference>
<evidence type="ECO:0000256" key="6">
    <source>
        <dbReference type="ARBA" id="ARBA00038076"/>
    </source>
</evidence>
<organism evidence="9 10">
    <name type="scientific">Romboutsia lituseburensis DSM 797</name>
    <dbReference type="NCBI Taxonomy" id="1121325"/>
    <lineage>
        <taxon>Bacteria</taxon>
        <taxon>Bacillati</taxon>
        <taxon>Bacillota</taxon>
        <taxon>Clostridia</taxon>
        <taxon>Peptostreptococcales</taxon>
        <taxon>Peptostreptococcaceae</taxon>
        <taxon>Romboutsia</taxon>
    </lineage>
</organism>
<evidence type="ECO:0000256" key="2">
    <source>
        <dbReference type="ARBA" id="ARBA00022475"/>
    </source>
</evidence>
<keyword evidence="4 7" id="KW-1133">Transmembrane helix</keyword>
<evidence type="ECO:0000259" key="8">
    <source>
        <dbReference type="Pfam" id="PF02687"/>
    </source>
</evidence>
<keyword evidence="3 7" id="KW-0812">Transmembrane</keyword>
<comment type="subcellular location">
    <subcellularLocation>
        <location evidence="1">Cell membrane</location>
        <topology evidence="1">Multi-pass membrane protein</topology>
    </subcellularLocation>
</comment>
<dbReference type="AlphaFoldDB" id="A0A1G9JHP0"/>
<dbReference type="InterPro" id="IPR003838">
    <property type="entry name" value="ABC3_permease_C"/>
</dbReference>
<evidence type="ECO:0000313" key="9">
    <source>
        <dbReference type="EMBL" id="SDL37099.1"/>
    </source>
</evidence>
<sequence>MIRTNNKEVINRLSKNSFKYNKGRNKFAIVSIILTTLLFTAFFTIQMSMIKSTQYETMRMVGGTFHGGFKDLNTKEYEKIKDNKLIKEKYVSIFVNLAQNKELAKRQTEIKYADKNYIENGFAKPFKGNIPKSKNEILVDTLTLDALGIPKDINQKINLKYFINDKEYNTEFKVSGIYEGDKVSMASVLYVSKDFVEEELKGIDQEKIKKSGEGTGLIDLEVKFSNSLFIEKKLQKVLIESGLNTKQINTGVNWAYTSVRMEEDTGSLWGAIGFLAIIMFAGYLIIYNVFYISIVKDIKFYGLLKTIGTTKKQINKIIIKQALKMCMIGIPVGIALGYFIGVILTPLLVRQTTIVNTEISASPIIFIGSILFSLITVLVSIYKPSKIASKVSPIEALRYSGVREKTRRKVKKTNSGAKIRNMALSNVFKNKSKSFIVIASLSLSIILLNCVYTVIYGLDIDKYLVNLIGTDFTVGDTSFYRWEYGLGNYSDAFTEDICKEIENLEGVHSVDKIYHKGIQLPLIDEMKKNIERKKSSVEQDYQKYINEALKNKKIPTECYGIDEGILPFIEKYLTKGKIDIEKFKTGNYIILDENWYMGRLLDVGSKVTIPFENGQSKEYEVMATVQVIPLYLRTGYVGIEGSDMYLPISEFKNIVNNKSVMTAMFNVDQSQINNVKNYLDNKIKTNPTLDYKMKLTYINEFEDMANTYKIVGYGLSFVLGLIGILNFNNVMMTNIISRKREFAILKSIGMSENQLKKLIKLEGLYYALLTIFIVVVIGLPLTKKLVTLVAGGMMMFSYKFTMLPIIVSSPILIIISIIVPTICIKYTEKDSIVEALRENE</sequence>
<keyword evidence="2" id="KW-1003">Cell membrane</keyword>
<feature type="transmembrane region" description="Helical" evidence="7">
    <location>
        <begin position="268"/>
        <end position="290"/>
    </location>
</feature>